<feature type="compositionally biased region" description="Polar residues" evidence="2">
    <location>
        <begin position="228"/>
        <end position="243"/>
    </location>
</feature>
<name>A0ABD3MV16_9STRA</name>
<feature type="region of interest" description="Disordered" evidence="2">
    <location>
        <begin position="74"/>
        <end position="96"/>
    </location>
</feature>
<evidence type="ECO:0000313" key="3">
    <source>
        <dbReference type="EMBL" id="KAL3767532.1"/>
    </source>
</evidence>
<keyword evidence="1" id="KW-0175">Coiled coil</keyword>
<feature type="region of interest" description="Disordered" evidence="2">
    <location>
        <begin position="228"/>
        <end position="260"/>
    </location>
</feature>
<dbReference type="AlphaFoldDB" id="A0ABD3MV16"/>
<reference evidence="3 4" key="1">
    <citation type="submission" date="2024-10" db="EMBL/GenBank/DDBJ databases">
        <title>Updated reference genomes for cyclostephanoid diatoms.</title>
        <authorList>
            <person name="Roberts W.R."/>
            <person name="Alverson A.J."/>
        </authorList>
    </citation>
    <scope>NUCLEOTIDE SEQUENCE [LARGE SCALE GENOMIC DNA]</scope>
    <source>
        <strain evidence="3 4">AJA232-27</strain>
    </source>
</reference>
<gene>
    <name evidence="3" type="ORF">ACHAWU_000195</name>
</gene>
<dbReference type="EMBL" id="JALLBG020000075">
    <property type="protein sequence ID" value="KAL3767532.1"/>
    <property type="molecule type" value="Genomic_DNA"/>
</dbReference>
<organism evidence="3 4">
    <name type="scientific">Discostella pseudostelligera</name>
    <dbReference type="NCBI Taxonomy" id="259834"/>
    <lineage>
        <taxon>Eukaryota</taxon>
        <taxon>Sar</taxon>
        <taxon>Stramenopiles</taxon>
        <taxon>Ochrophyta</taxon>
        <taxon>Bacillariophyta</taxon>
        <taxon>Coscinodiscophyceae</taxon>
        <taxon>Thalassiosirophycidae</taxon>
        <taxon>Stephanodiscales</taxon>
        <taxon>Stephanodiscaceae</taxon>
        <taxon>Discostella</taxon>
    </lineage>
</organism>
<evidence type="ECO:0000313" key="4">
    <source>
        <dbReference type="Proteomes" id="UP001530293"/>
    </source>
</evidence>
<comment type="caution">
    <text evidence="3">The sequence shown here is derived from an EMBL/GenBank/DDBJ whole genome shotgun (WGS) entry which is preliminary data.</text>
</comment>
<dbReference type="Proteomes" id="UP001530293">
    <property type="component" value="Unassembled WGS sequence"/>
</dbReference>
<feature type="compositionally biased region" description="Pro residues" evidence="2">
    <location>
        <begin position="1"/>
        <end position="17"/>
    </location>
</feature>
<feature type="region of interest" description="Disordered" evidence="2">
    <location>
        <begin position="1"/>
        <end position="21"/>
    </location>
</feature>
<feature type="compositionally biased region" description="Basic and acidic residues" evidence="2">
    <location>
        <begin position="74"/>
        <end position="88"/>
    </location>
</feature>
<feature type="region of interest" description="Disordered" evidence="2">
    <location>
        <begin position="143"/>
        <end position="165"/>
    </location>
</feature>
<feature type="compositionally biased region" description="Polar residues" evidence="2">
    <location>
        <begin position="148"/>
        <end position="165"/>
    </location>
</feature>
<protein>
    <submittedName>
        <fullName evidence="3">Uncharacterized protein</fullName>
    </submittedName>
</protein>
<evidence type="ECO:0000256" key="2">
    <source>
        <dbReference type="SAM" id="MobiDB-lite"/>
    </source>
</evidence>
<proteinExistence type="predicted"/>
<sequence>MAFPPIPESPSRQPPPKISTGIHQSGVHLYQHDLDDEVSVLTSHTLGTIDSSSISVAAGVMRLSRLCGEVVEERDHSCPYEEVHKSSERDDDGDDDTISIAESILLNANEVLSKVGSSPYYARRKKSLGDNCISAMATEFASDENNDPEWNNQAESKVTSSEKTQTVSSEIASAITNEREIQSEAYNSCFNGCFQDENTKPTAAFSNRNKSKTKIRDKVQVCLQQDGITKPFNHNPSRSTGISTERYIPGSGNDDDGGRIHNLESETKKLQQLLKECQLETQRANQTLQAYRANHSRH</sequence>
<feature type="coiled-coil region" evidence="1">
    <location>
        <begin position="260"/>
        <end position="294"/>
    </location>
</feature>
<accession>A0ABD3MV16</accession>
<evidence type="ECO:0000256" key="1">
    <source>
        <dbReference type="SAM" id="Coils"/>
    </source>
</evidence>
<keyword evidence="4" id="KW-1185">Reference proteome</keyword>